<dbReference type="GO" id="GO:0005525">
    <property type="term" value="F:GTP binding"/>
    <property type="evidence" value="ECO:0007669"/>
    <property type="project" value="UniProtKB-UniRule"/>
</dbReference>
<protein>
    <recommendedName>
        <fullName evidence="10">Probable GTP-binding protein EngB</fullName>
    </recommendedName>
</protein>
<dbReference type="PROSITE" id="PS51706">
    <property type="entry name" value="G_ENGB"/>
    <property type="match status" value="1"/>
</dbReference>
<evidence type="ECO:0000313" key="12">
    <source>
        <dbReference type="EMBL" id="QJR43239.1"/>
    </source>
</evidence>
<evidence type="ECO:0000256" key="2">
    <source>
        <dbReference type="ARBA" id="ARBA00009638"/>
    </source>
</evidence>
<dbReference type="SUPFAM" id="SSF52540">
    <property type="entry name" value="P-loop containing nucleoside triphosphate hydrolases"/>
    <property type="match status" value="1"/>
</dbReference>
<dbReference type="InterPro" id="IPR030393">
    <property type="entry name" value="G_ENGB_dom"/>
</dbReference>
<dbReference type="NCBIfam" id="TIGR03598">
    <property type="entry name" value="GTPase_YsxC"/>
    <property type="match status" value="1"/>
</dbReference>
<evidence type="ECO:0000256" key="10">
    <source>
        <dbReference type="HAMAP-Rule" id="MF_00321"/>
    </source>
</evidence>
<dbReference type="GO" id="GO:0000917">
    <property type="term" value="P:division septum assembly"/>
    <property type="evidence" value="ECO:0007669"/>
    <property type="project" value="UniProtKB-KW"/>
</dbReference>
<dbReference type="GO" id="GO:0046872">
    <property type="term" value="F:metal ion binding"/>
    <property type="evidence" value="ECO:0007669"/>
    <property type="project" value="UniProtKB-KW"/>
</dbReference>
<dbReference type="Pfam" id="PF01926">
    <property type="entry name" value="MMR_HSR1"/>
    <property type="match status" value="1"/>
</dbReference>
<keyword evidence="6" id="KW-0460">Magnesium</keyword>
<dbReference type="AlphaFoldDB" id="A0A6M4JAZ5"/>
<keyword evidence="4" id="KW-0479">Metal-binding</keyword>
<keyword evidence="5 10" id="KW-0547">Nucleotide-binding</keyword>
<evidence type="ECO:0000256" key="7">
    <source>
        <dbReference type="ARBA" id="ARBA00023134"/>
    </source>
</evidence>
<gene>
    <name evidence="10" type="primary">engB</name>
    <name evidence="12" type="ORF">HLA87_00215</name>
</gene>
<evidence type="ECO:0000256" key="9">
    <source>
        <dbReference type="ARBA" id="ARBA00023306"/>
    </source>
</evidence>
<comment type="similarity">
    <text evidence="2 10">Belongs to the TRAFAC class TrmE-Era-EngA-EngB-Septin-like GTPase superfamily. EngB GTPase family.</text>
</comment>
<dbReference type="KEGG" id="mmir:HLA87_00215"/>
<feature type="domain" description="EngB-type G" evidence="11">
    <location>
        <begin position="18"/>
        <end position="193"/>
    </location>
</feature>
<accession>A0A6M4JAZ5</accession>
<sequence>MWRFITSSLEKQSWHNTNGNQVVFWGRSNVGKSSLLNALTGQKVSFVSKKPGRTQLINFFADNNDKYIVDLPGYGYAEMSKTKQEHMLKCIKDYLTLDKNPKHIFLLIDSRTGITKIDFETLSWLQKLPWDISIIYTKIDKLNQKDRSTLIKKHESLIEKKLLNSYLNTHWVSAEKKLNLDELVLEIESILYPDFETDE</sequence>
<evidence type="ECO:0000256" key="1">
    <source>
        <dbReference type="ARBA" id="ARBA00001946"/>
    </source>
</evidence>
<dbReference type="HAMAP" id="MF_00321">
    <property type="entry name" value="GTPase_EngB"/>
    <property type="match status" value="1"/>
</dbReference>
<evidence type="ECO:0000256" key="6">
    <source>
        <dbReference type="ARBA" id="ARBA00022842"/>
    </source>
</evidence>
<dbReference type="InterPro" id="IPR027417">
    <property type="entry name" value="P-loop_NTPase"/>
</dbReference>
<evidence type="ECO:0000256" key="3">
    <source>
        <dbReference type="ARBA" id="ARBA00022618"/>
    </source>
</evidence>
<dbReference type="InterPro" id="IPR006073">
    <property type="entry name" value="GTP-bd"/>
</dbReference>
<evidence type="ECO:0000256" key="5">
    <source>
        <dbReference type="ARBA" id="ARBA00022741"/>
    </source>
</evidence>
<organism evidence="12 13">
    <name type="scientific">Mycoplasma miroungigenitalium</name>
    <dbReference type="NCBI Taxonomy" id="754515"/>
    <lineage>
        <taxon>Bacteria</taxon>
        <taxon>Bacillati</taxon>
        <taxon>Mycoplasmatota</taxon>
        <taxon>Mollicutes</taxon>
        <taxon>Mycoplasmataceae</taxon>
        <taxon>Mycoplasma</taxon>
    </lineage>
</organism>
<evidence type="ECO:0000313" key="13">
    <source>
        <dbReference type="Proteomes" id="UP000500686"/>
    </source>
</evidence>
<keyword evidence="9 10" id="KW-0131">Cell cycle</keyword>
<keyword evidence="8 10" id="KW-0717">Septation</keyword>
<dbReference type="PANTHER" id="PTHR11649:SF13">
    <property type="entry name" value="ENGB-TYPE G DOMAIN-CONTAINING PROTEIN"/>
    <property type="match status" value="1"/>
</dbReference>
<evidence type="ECO:0000256" key="4">
    <source>
        <dbReference type="ARBA" id="ARBA00022723"/>
    </source>
</evidence>
<proteinExistence type="inferred from homology"/>
<comment type="cofactor">
    <cofactor evidence="1">
        <name>Mg(2+)</name>
        <dbReference type="ChEBI" id="CHEBI:18420"/>
    </cofactor>
</comment>
<name>A0A6M4JAZ5_9MOLU</name>
<dbReference type="InterPro" id="IPR019987">
    <property type="entry name" value="GTP-bd_ribosome_bio_YsxC"/>
</dbReference>
<dbReference type="RefSeq" id="WP_171110771.1">
    <property type="nucleotide sequence ID" value="NZ_CP053096.1"/>
</dbReference>
<dbReference type="CDD" id="cd01876">
    <property type="entry name" value="YihA_EngB"/>
    <property type="match status" value="1"/>
</dbReference>
<keyword evidence="7 10" id="KW-0342">GTP-binding</keyword>
<evidence type="ECO:0000256" key="8">
    <source>
        <dbReference type="ARBA" id="ARBA00023210"/>
    </source>
</evidence>
<comment type="function">
    <text evidence="10">Necessary for normal cell division and for the maintenance of normal septation.</text>
</comment>
<keyword evidence="3 10" id="KW-0132">Cell division</keyword>
<dbReference type="PANTHER" id="PTHR11649">
    <property type="entry name" value="MSS1/TRME-RELATED GTP-BINDING PROTEIN"/>
    <property type="match status" value="1"/>
</dbReference>
<dbReference type="Proteomes" id="UP000500686">
    <property type="component" value="Chromosome"/>
</dbReference>
<keyword evidence="13" id="KW-1185">Reference proteome</keyword>
<evidence type="ECO:0000259" key="11">
    <source>
        <dbReference type="PROSITE" id="PS51706"/>
    </source>
</evidence>
<reference evidence="12 13" key="1">
    <citation type="submission" date="2020-05" db="EMBL/GenBank/DDBJ databases">
        <title>Novel Mycoplasma species detected in Mirounga angustirostris (northern elephant seal) from the USA.</title>
        <authorList>
            <person name="Volokhov D.V."/>
        </authorList>
    </citation>
    <scope>NUCLEOTIDE SEQUENCE [LARGE SCALE GENOMIC DNA]</scope>
    <source>
        <strain evidence="12 13">Mirounga ES2806-GEN</strain>
    </source>
</reference>
<dbReference type="EMBL" id="CP053096">
    <property type="protein sequence ID" value="QJR43239.1"/>
    <property type="molecule type" value="Genomic_DNA"/>
</dbReference>
<dbReference type="Gene3D" id="3.40.50.300">
    <property type="entry name" value="P-loop containing nucleotide triphosphate hydrolases"/>
    <property type="match status" value="1"/>
</dbReference>